<gene>
    <name evidence="7" type="ORF">W97_05964</name>
</gene>
<dbReference type="Proteomes" id="UP000016924">
    <property type="component" value="Unassembled WGS sequence"/>
</dbReference>
<keyword evidence="8" id="KW-1185">Reference proteome</keyword>
<dbReference type="GO" id="GO:0030527">
    <property type="term" value="F:structural constituent of chromatin"/>
    <property type="evidence" value="ECO:0007669"/>
    <property type="project" value="InterPro"/>
</dbReference>
<evidence type="ECO:0000313" key="8">
    <source>
        <dbReference type="Proteomes" id="UP000016924"/>
    </source>
</evidence>
<dbReference type="AlphaFoldDB" id="R7YXZ0"/>
<dbReference type="PANTHER" id="PTHR11426">
    <property type="entry name" value="HISTONE H3"/>
    <property type="match status" value="1"/>
</dbReference>
<reference evidence="8" key="1">
    <citation type="submission" date="2012-06" db="EMBL/GenBank/DDBJ databases">
        <title>The genome sequence of Coniosporium apollinis CBS 100218.</title>
        <authorList>
            <consortium name="The Broad Institute Genome Sequencing Platform"/>
            <person name="Cuomo C."/>
            <person name="Gorbushina A."/>
            <person name="Noack S."/>
            <person name="Walker B."/>
            <person name="Young S.K."/>
            <person name="Zeng Q."/>
            <person name="Gargeya S."/>
            <person name="Fitzgerald M."/>
            <person name="Haas B."/>
            <person name="Abouelleil A."/>
            <person name="Alvarado L."/>
            <person name="Arachchi H.M."/>
            <person name="Berlin A.M."/>
            <person name="Chapman S.B."/>
            <person name="Goldberg J."/>
            <person name="Griggs A."/>
            <person name="Gujja S."/>
            <person name="Hansen M."/>
            <person name="Howarth C."/>
            <person name="Imamovic A."/>
            <person name="Larimer J."/>
            <person name="McCowan C."/>
            <person name="Montmayeur A."/>
            <person name="Murphy C."/>
            <person name="Neiman D."/>
            <person name="Pearson M."/>
            <person name="Priest M."/>
            <person name="Roberts A."/>
            <person name="Saif S."/>
            <person name="Shea T."/>
            <person name="Sisk P."/>
            <person name="Sykes S."/>
            <person name="Wortman J."/>
            <person name="Nusbaum C."/>
            <person name="Birren B."/>
        </authorList>
    </citation>
    <scope>NUCLEOTIDE SEQUENCE [LARGE SCALE GENOMIC DNA]</scope>
    <source>
        <strain evidence="8">CBS 100218</strain>
    </source>
</reference>
<dbReference type="SMART" id="SM00428">
    <property type="entry name" value="H3"/>
    <property type="match status" value="1"/>
</dbReference>
<comment type="similarity">
    <text evidence="2">Belongs to the histone H3 family.</text>
</comment>
<dbReference type="InterPro" id="IPR009072">
    <property type="entry name" value="Histone-fold"/>
</dbReference>
<dbReference type="EMBL" id="JH767582">
    <property type="protein sequence ID" value="EON66718.1"/>
    <property type="molecule type" value="Genomic_DNA"/>
</dbReference>
<protein>
    <recommendedName>
        <fullName evidence="6">Core Histone H2A/H2B/H3 domain-containing protein</fullName>
    </recommendedName>
</protein>
<evidence type="ECO:0000256" key="1">
    <source>
        <dbReference type="ARBA" id="ARBA00004286"/>
    </source>
</evidence>
<dbReference type="GO" id="GO:0000786">
    <property type="term" value="C:nucleosome"/>
    <property type="evidence" value="ECO:0007669"/>
    <property type="project" value="UniProtKB-KW"/>
</dbReference>
<evidence type="ECO:0000256" key="4">
    <source>
        <dbReference type="ARBA" id="ARBA00023269"/>
    </source>
</evidence>
<comment type="subcellular location">
    <subcellularLocation>
        <location evidence="1">Chromosome</location>
    </subcellularLocation>
</comment>
<name>R7YXZ0_CONA1</name>
<dbReference type="RefSeq" id="XP_007782035.1">
    <property type="nucleotide sequence ID" value="XM_007783845.1"/>
</dbReference>
<evidence type="ECO:0000256" key="5">
    <source>
        <dbReference type="SAM" id="MobiDB-lite"/>
    </source>
</evidence>
<dbReference type="SUPFAM" id="SSF47113">
    <property type="entry name" value="Histone-fold"/>
    <property type="match status" value="1"/>
</dbReference>
<dbReference type="GeneID" id="19903275"/>
<keyword evidence="4" id="KW-0238">DNA-binding</keyword>
<dbReference type="Pfam" id="PF00125">
    <property type="entry name" value="Histone"/>
    <property type="match status" value="1"/>
</dbReference>
<evidence type="ECO:0000256" key="2">
    <source>
        <dbReference type="ARBA" id="ARBA00010343"/>
    </source>
</evidence>
<dbReference type="GO" id="GO:0003677">
    <property type="term" value="F:DNA binding"/>
    <property type="evidence" value="ECO:0007669"/>
    <property type="project" value="InterPro"/>
</dbReference>
<dbReference type="InterPro" id="IPR007125">
    <property type="entry name" value="H2A/H2B/H3"/>
</dbReference>
<organism evidence="7 8">
    <name type="scientific">Coniosporium apollinis (strain CBS 100218)</name>
    <name type="common">Rock-inhabiting black yeast</name>
    <dbReference type="NCBI Taxonomy" id="1168221"/>
    <lineage>
        <taxon>Eukaryota</taxon>
        <taxon>Fungi</taxon>
        <taxon>Dikarya</taxon>
        <taxon>Ascomycota</taxon>
        <taxon>Pezizomycotina</taxon>
        <taxon>Dothideomycetes</taxon>
        <taxon>Dothideomycetes incertae sedis</taxon>
        <taxon>Coniosporium</taxon>
    </lineage>
</organism>
<dbReference type="HOGENOM" id="CLU_1366184_0_0_1"/>
<accession>R7YXZ0</accession>
<evidence type="ECO:0000256" key="3">
    <source>
        <dbReference type="ARBA" id="ARBA00022454"/>
    </source>
</evidence>
<sequence length="200" mass="22443">MSDHINFTPNMDAEMAELEHDEKPLDSVTMDHSKINPDNDLTMAESKEGEKSQDENLMEGEEHQINGTALAELDEHDPNPPLAIDPIKFRHLVAEIFQDLPGHQHDDFRMQTSALRALQEASEVYLEYLFAHAALVAEDRKRITVGTHEIRMALRWQAARKAEEVAEMLKAKAAEMLKAEAADNAEEGLETAVESSEIEG</sequence>
<keyword evidence="3" id="KW-0158">Chromosome</keyword>
<proteinExistence type="inferred from homology"/>
<feature type="compositionally biased region" description="Basic and acidic residues" evidence="5">
    <location>
        <begin position="17"/>
        <end position="37"/>
    </location>
</feature>
<evidence type="ECO:0000259" key="6">
    <source>
        <dbReference type="Pfam" id="PF00125"/>
    </source>
</evidence>
<dbReference type="OrthoDB" id="420022at2759"/>
<feature type="compositionally biased region" description="Basic and acidic residues" evidence="5">
    <location>
        <begin position="45"/>
        <end position="57"/>
    </location>
</feature>
<dbReference type="GO" id="GO:0046982">
    <property type="term" value="F:protein heterodimerization activity"/>
    <property type="evidence" value="ECO:0007669"/>
    <property type="project" value="InterPro"/>
</dbReference>
<dbReference type="STRING" id="1168221.R7YXZ0"/>
<feature type="domain" description="Core Histone H2A/H2B/H3" evidence="6">
    <location>
        <begin position="84"/>
        <end position="155"/>
    </location>
</feature>
<keyword evidence="4" id="KW-0544">Nucleosome core</keyword>
<dbReference type="Gene3D" id="1.10.20.10">
    <property type="entry name" value="Histone, subunit A"/>
    <property type="match status" value="1"/>
</dbReference>
<feature type="region of interest" description="Disordered" evidence="5">
    <location>
        <begin position="1"/>
        <end position="57"/>
    </location>
</feature>
<evidence type="ECO:0000313" key="7">
    <source>
        <dbReference type="EMBL" id="EON66718.1"/>
    </source>
</evidence>
<dbReference type="InterPro" id="IPR000164">
    <property type="entry name" value="Histone_H3/CENP-A"/>
</dbReference>